<dbReference type="PRINTS" id="PR00421">
    <property type="entry name" value="THIOREDOXIN"/>
</dbReference>
<dbReference type="Gene3D" id="3.40.30.10">
    <property type="entry name" value="Glutaredoxin"/>
    <property type="match status" value="1"/>
</dbReference>
<sequence length="141" mass="15322">MIIQCPHCAKGNRIPNEKLLQGPICGACKQDLLSLPINANTGQFTDIITQTSLAVIVDFWAPWCGPCKSFAPTFQASAIKHAQKIIYVKVNTEAEPALGSQFNIRSIPTLAAFKYGKELQRISGALPPAQLEQFVNQLIAA</sequence>
<accession>A0A240DZ67</accession>
<evidence type="ECO:0000256" key="7">
    <source>
        <dbReference type="NCBIfam" id="TIGR01068"/>
    </source>
</evidence>
<dbReference type="InterPro" id="IPR005746">
    <property type="entry name" value="Thioredoxin"/>
</dbReference>
<dbReference type="AlphaFoldDB" id="A0A240DZ67"/>
<dbReference type="PROSITE" id="PS51352">
    <property type="entry name" value="THIOREDOXIN_2"/>
    <property type="match status" value="1"/>
</dbReference>
<dbReference type="CDD" id="cd02947">
    <property type="entry name" value="TRX_family"/>
    <property type="match status" value="1"/>
</dbReference>
<evidence type="ECO:0000256" key="6">
    <source>
        <dbReference type="ARBA" id="ARBA00023284"/>
    </source>
</evidence>
<keyword evidence="10" id="KW-1185">Reference proteome</keyword>
<evidence type="ECO:0000256" key="2">
    <source>
        <dbReference type="ARBA" id="ARBA00022448"/>
    </source>
</evidence>
<evidence type="ECO:0000313" key="10">
    <source>
        <dbReference type="Proteomes" id="UP000218069"/>
    </source>
</evidence>
<dbReference type="SUPFAM" id="SSF52833">
    <property type="entry name" value="Thioredoxin-like"/>
    <property type="match status" value="1"/>
</dbReference>
<dbReference type="Pfam" id="PF00085">
    <property type="entry name" value="Thioredoxin"/>
    <property type="match status" value="1"/>
</dbReference>
<organism evidence="9 10">
    <name type="scientific">Polynucleobacter meluiroseus</name>
    <dbReference type="NCBI Taxonomy" id="1938814"/>
    <lineage>
        <taxon>Bacteria</taxon>
        <taxon>Pseudomonadati</taxon>
        <taxon>Pseudomonadota</taxon>
        <taxon>Betaproteobacteria</taxon>
        <taxon>Burkholderiales</taxon>
        <taxon>Burkholderiaceae</taxon>
        <taxon>Polynucleobacter</taxon>
    </lineage>
</organism>
<evidence type="ECO:0000259" key="8">
    <source>
        <dbReference type="PROSITE" id="PS51352"/>
    </source>
</evidence>
<dbReference type="RefSeq" id="WP_096672584.1">
    <property type="nucleotide sequence ID" value="NZ_OANS01000002.1"/>
</dbReference>
<dbReference type="InterPro" id="IPR049299">
    <property type="entry name" value="Thio2_N"/>
</dbReference>
<dbReference type="Pfam" id="PF21352">
    <property type="entry name" value="Zn_ribbon_Thio2"/>
    <property type="match status" value="1"/>
</dbReference>
<reference evidence="10" key="1">
    <citation type="submission" date="2017-08" db="EMBL/GenBank/DDBJ databases">
        <authorList>
            <person name="Varghese N."/>
            <person name="Submissions S."/>
        </authorList>
    </citation>
    <scope>NUCLEOTIDE SEQUENCE [LARGE SCALE GENOMIC DNA]</scope>
    <source>
        <strain evidence="10">AP-Melu-1000-B4</strain>
    </source>
</reference>
<dbReference type="OrthoDB" id="9790390at2"/>
<evidence type="ECO:0000256" key="5">
    <source>
        <dbReference type="ARBA" id="ARBA00023157"/>
    </source>
</evidence>
<feature type="domain" description="Thioredoxin" evidence="8">
    <location>
        <begin position="26"/>
        <end position="140"/>
    </location>
</feature>
<protein>
    <recommendedName>
        <fullName evidence="7">Thioredoxin</fullName>
    </recommendedName>
</protein>
<dbReference type="PANTHER" id="PTHR45663">
    <property type="entry name" value="GEO12009P1"/>
    <property type="match status" value="1"/>
</dbReference>
<evidence type="ECO:0000256" key="1">
    <source>
        <dbReference type="ARBA" id="ARBA00008987"/>
    </source>
</evidence>
<evidence type="ECO:0000256" key="4">
    <source>
        <dbReference type="ARBA" id="ARBA00022982"/>
    </source>
</evidence>
<keyword evidence="4" id="KW-0249">Electron transport</keyword>
<evidence type="ECO:0000256" key="3">
    <source>
        <dbReference type="ARBA" id="ARBA00022723"/>
    </source>
</evidence>
<gene>
    <name evidence="9" type="ORF">SAMN06295945_0807</name>
</gene>
<dbReference type="GO" id="GO:0015035">
    <property type="term" value="F:protein-disulfide reductase activity"/>
    <property type="evidence" value="ECO:0007669"/>
    <property type="project" value="UniProtKB-UniRule"/>
</dbReference>
<proteinExistence type="inferred from homology"/>
<dbReference type="PANTHER" id="PTHR45663:SF40">
    <property type="entry name" value="THIOREDOXIN 2"/>
    <property type="match status" value="1"/>
</dbReference>
<dbReference type="Gene3D" id="2.30.30.380">
    <property type="entry name" value="Zn-finger domain of Sec23/24"/>
    <property type="match status" value="1"/>
</dbReference>
<keyword evidence="2" id="KW-0813">Transport</keyword>
<dbReference type="NCBIfam" id="NF008229">
    <property type="entry name" value="PRK10996.1"/>
    <property type="match status" value="1"/>
</dbReference>
<name>A0A240DZ67_9BURK</name>
<comment type="similarity">
    <text evidence="1">Belongs to the thioredoxin family.</text>
</comment>
<keyword evidence="3" id="KW-0479">Metal-binding</keyword>
<dbReference type="NCBIfam" id="TIGR01068">
    <property type="entry name" value="thioredoxin"/>
    <property type="match status" value="1"/>
</dbReference>
<evidence type="ECO:0000313" key="9">
    <source>
        <dbReference type="EMBL" id="SNX28475.1"/>
    </source>
</evidence>
<keyword evidence="6" id="KW-0676">Redox-active center</keyword>
<dbReference type="GO" id="GO:0046872">
    <property type="term" value="F:metal ion binding"/>
    <property type="evidence" value="ECO:0007669"/>
    <property type="project" value="UniProtKB-KW"/>
</dbReference>
<dbReference type="PROSITE" id="PS00194">
    <property type="entry name" value="THIOREDOXIN_1"/>
    <property type="match status" value="1"/>
</dbReference>
<dbReference type="Proteomes" id="UP000218069">
    <property type="component" value="Unassembled WGS sequence"/>
</dbReference>
<dbReference type="GO" id="GO:0005829">
    <property type="term" value="C:cytosol"/>
    <property type="evidence" value="ECO:0007669"/>
    <property type="project" value="TreeGrafter"/>
</dbReference>
<dbReference type="InterPro" id="IPR036249">
    <property type="entry name" value="Thioredoxin-like_sf"/>
</dbReference>
<keyword evidence="5" id="KW-1015">Disulfide bond</keyword>
<dbReference type="InterPro" id="IPR013766">
    <property type="entry name" value="Thioredoxin_domain"/>
</dbReference>
<dbReference type="EMBL" id="OANS01000002">
    <property type="protein sequence ID" value="SNX28475.1"/>
    <property type="molecule type" value="Genomic_DNA"/>
</dbReference>
<dbReference type="InterPro" id="IPR017937">
    <property type="entry name" value="Thioredoxin_CS"/>
</dbReference>